<evidence type="ECO:0000256" key="1">
    <source>
        <dbReference type="ARBA" id="ARBA00023136"/>
    </source>
</evidence>
<protein>
    <submittedName>
        <fullName evidence="3">LppC putative lipoprotein</fullName>
    </submittedName>
</protein>
<dbReference type="PROSITE" id="PS51257">
    <property type="entry name" value="PROKAR_LIPOPROTEIN"/>
    <property type="match status" value="1"/>
</dbReference>
<dbReference type="PANTHER" id="PTHR38038:SF1">
    <property type="entry name" value="PENICILLIN-BINDING PROTEIN ACTIVATOR LPOA"/>
    <property type="match status" value="1"/>
</dbReference>
<reference evidence="3" key="1">
    <citation type="submission" date="2020-01" db="EMBL/GenBank/DDBJ databases">
        <authorList>
            <person name="Meier V. D."/>
            <person name="Meier V D."/>
        </authorList>
    </citation>
    <scope>NUCLEOTIDE SEQUENCE</scope>
    <source>
        <strain evidence="3">HLG_WM_MAG_09</strain>
    </source>
</reference>
<dbReference type="PANTHER" id="PTHR38038">
    <property type="entry name" value="PENICILLIN-BINDING PROTEIN ACTIVATOR LPOA"/>
    <property type="match status" value="1"/>
</dbReference>
<keyword evidence="1" id="KW-0472">Membrane</keyword>
<proteinExistence type="predicted"/>
<evidence type="ECO:0000256" key="2">
    <source>
        <dbReference type="SAM" id="MobiDB-lite"/>
    </source>
</evidence>
<name>A0A6S6TKR8_9GAMM</name>
<dbReference type="InterPro" id="IPR007443">
    <property type="entry name" value="LpoA"/>
</dbReference>
<accession>A0A6S6TKR8</accession>
<organism evidence="3">
    <name type="scientific">uncultured Thiotrichaceae bacterium</name>
    <dbReference type="NCBI Taxonomy" id="298394"/>
    <lineage>
        <taxon>Bacteria</taxon>
        <taxon>Pseudomonadati</taxon>
        <taxon>Pseudomonadota</taxon>
        <taxon>Gammaproteobacteria</taxon>
        <taxon>Thiotrichales</taxon>
        <taxon>Thiotrichaceae</taxon>
        <taxon>environmental samples</taxon>
    </lineage>
</organism>
<feature type="region of interest" description="Disordered" evidence="2">
    <location>
        <begin position="28"/>
        <end position="57"/>
    </location>
</feature>
<dbReference type="SUPFAM" id="SSF53822">
    <property type="entry name" value="Periplasmic binding protein-like I"/>
    <property type="match status" value="1"/>
</dbReference>
<keyword evidence="3" id="KW-0449">Lipoprotein</keyword>
<sequence>MNQHINRQFLSSLLITTSMVLGGCSLNPKAEDTPNPAGVQEQNSAAQTPIQSRPQTIPKAAQDVKPTIKQANQLMKKGRRMQAADVYYRAAFSYPSPQRERIILQAAEITASLGDKRKTQEYLQRATVRSLNPESQIRYRYINSLIALHDKQPDQAMNFLPRRTDNLSKALRDKVELVRQRAIKMGGKYTGAAPTPIEVIAQKPARTTPTAPQKAQQNQTAHYNIPPNLREQTQRPPQHQQTAQPLPPVTPVQSALPRSTNKIAVLLPSTGALGKVGDEIYQGIESAKSQYGANTLSKRYSVNKSNAMEKYQQAVADGADIVVGPLDKGSLATLMSQPQALRVPILSLNYVTGGNVPPTLYQFGLSPEDEARQIAEFSVNRQQNHGVIIAPDSNWGKRLAGAFAQAYQQRGGTVLNSHFYSKSPVTYLKSVRSLLAGATGAKMVFLAASPTQARLLRPLLKDQAGLLPVYATSHIYSGREDESNDIDLDGIIYTEIPWILKNKSSESLTELKYPRLFALGMDSVMIAKNLSQLTQNQRLAGQTGQISMNQQHRIQRQLEFATFINGKTANLGN</sequence>
<dbReference type="GO" id="GO:0031241">
    <property type="term" value="C:periplasmic side of cell outer membrane"/>
    <property type="evidence" value="ECO:0007669"/>
    <property type="project" value="TreeGrafter"/>
</dbReference>
<feature type="region of interest" description="Disordered" evidence="2">
    <location>
        <begin position="227"/>
        <end position="254"/>
    </location>
</feature>
<dbReference type="GO" id="GO:0009252">
    <property type="term" value="P:peptidoglycan biosynthetic process"/>
    <property type="evidence" value="ECO:0007669"/>
    <property type="project" value="TreeGrafter"/>
</dbReference>
<dbReference type="EMBL" id="CACVAT010000257">
    <property type="protein sequence ID" value="CAA6816263.1"/>
    <property type="molecule type" value="Genomic_DNA"/>
</dbReference>
<dbReference type="CDD" id="cd06339">
    <property type="entry name" value="PBP1_YraM_LppC_lipoprotein-like"/>
    <property type="match status" value="1"/>
</dbReference>
<dbReference type="InterPro" id="IPR028082">
    <property type="entry name" value="Peripla_BP_I"/>
</dbReference>
<feature type="compositionally biased region" description="Polar residues" evidence="2">
    <location>
        <begin position="40"/>
        <end position="55"/>
    </location>
</feature>
<feature type="compositionally biased region" description="Polar residues" evidence="2">
    <location>
        <begin position="230"/>
        <end position="244"/>
    </location>
</feature>
<dbReference type="Gene3D" id="3.40.50.2300">
    <property type="match status" value="2"/>
</dbReference>
<dbReference type="AlphaFoldDB" id="A0A6S6TKR8"/>
<dbReference type="GO" id="GO:0030234">
    <property type="term" value="F:enzyme regulator activity"/>
    <property type="evidence" value="ECO:0007669"/>
    <property type="project" value="TreeGrafter"/>
</dbReference>
<dbReference type="Pfam" id="PF04348">
    <property type="entry name" value="LppC"/>
    <property type="match status" value="1"/>
</dbReference>
<gene>
    <name evidence="3" type="ORF">HELGO_WM14134</name>
</gene>
<evidence type="ECO:0000313" key="3">
    <source>
        <dbReference type="EMBL" id="CAA6816263.1"/>
    </source>
</evidence>